<dbReference type="AlphaFoldDB" id="A0A5B0QEB5"/>
<proteinExistence type="predicted"/>
<protein>
    <submittedName>
        <fullName evidence="2">Uncharacterized protein</fullName>
    </submittedName>
</protein>
<evidence type="ECO:0000256" key="1">
    <source>
        <dbReference type="SAM" id="Phobius"/>
    </source>
</evidence>
<sequence length="274" mass="31816">MRTSQTEAHRIREGRHRPPCIFKQTGVEKRKHPYPAHIFLLKYSFKIMHISSLTVVTTLFVGIVFASHTSQSSVSRLTRRDHDNNHNPFANMYIMKDKLEYSQDGLLVYYPNGSIAYIFDKSVRDIRQGMSSVVLRNQYHQPLLTLNSQDDICFSKTHYVETNGSESHHMFEIDPRGPKADVYNFRYITPEGEEIIYRYERNYLDRGGKIYESRKGKEDAYVGLLERQYRWEAWLKPGAQGARTFTLSCTATSPQVEMVTLMGLVLTRTDACKL</sequence>
<keyword evidence="1" id="KW-0812">Transmembrane</keyword>
<evidence type="ECO:0000313" key="3">
    <source>
        <dbReference type="Proteomes" id="UP000324748"/>
    </source>
</evidence>
<dbReference type="EMBL" id="VSWC01000016">
    <property type="protein sequence ID" value="KAA1111501.1"/>
    <property type="molecule type" value="Genomic_DNA"/>
</dbReference>
<dbReference type="Proteomes" id="UP000324748">
    <property type="component" value="Unassembled WGS sequence"/>
</dbReference>
<dbReference type="InterPro" id="IPR025659">
    <property type="entry name" value="Tubby-like_C"/>
</dbReference>
<accession>A0A5B0QEB5</accession>
<keyword evidence="1" id="KW-0472">Membrane</keyword>
<dbReference type="SUPFAM" id="SSF54518">
    <property type="entry name" value="Tubby C-terminal domain-like"/>
    <property type="match status" value="1"/>
</dbReference>
<organism evidence="2 3">
    <name type="scientific">Puccinia graminis f. sp. tritici</name>
    <dbReference type="NCBI Taxonomy" id="56615"/>
    <lineage>
        <taxon>Eukaryota</taxon>
        <taxon>Fungi</taxon>
        <taxon>Dikarya</taxon>
        <taxon>Basidiomycota</taxon>
        <taxon>Pucciniomycotina</taxon>
        <taxon>Pucciniomycetes</taxon>
        <taxon>Pucciniales</taxon>
        <taxon>Pucciniaceae</taxon>
        <taxon>Puccinia</taxon>
    </lineage>
</organism>
<evidence type="ECO:0000313" key="2">
    <source>
        <dbReference type="EMBL" id="KAA1111501.1"/>
    </source>
</evidence>
<keyword evidence="1" id="KW-1133">Transmembrane helix</keyword>
<gene>
    <name evidence="2" type="ORF">PGT21_001999</name>
</gene>
<comment type="caution">
    <text evidence="2">The sequence shown here is derived from an EMBL/GenBank/DDBJ whole genome shotgun (WGS) entry which is preliminary data.</text>
</comment>
<reference evidence="2 3" key="1">
    <citation type="submission" date="2019-05" db="EMBL/GenBank/DDBJ databases">
        <title>Emergence of the Ug99 lineage of the wheat stem rust pathogen through somatic hybridization.</title>
        <authorList>
            <person name="Li F."/>
            <person name="Upadhyaya N.M."/>
            <person name="Sperschneider J."/>
            <person name="Matny O."/>
            <person name="Nguyen-Phuc H."/>
            <person name="Mago R."/>
            <person name="Raley C."/>
            <person name="Miller M.E."/>
            <person name="Silverstein K.A.T."/>
            <person name="Henningsen E."/>
            <person name="Hirsch C.D."/>
            <person name="Visser B."/>
            <person name="Pretorius Z.A."/>
            <person name="Steffenson B.J."/>
            <person name="Schwessinger B."/>
            <person name="Dodds P.N."/>
            <person name="Figueroa M."/>
        </authorList>
    </citation>
    <scope>NUCLEOTIDE SEQUENCE [LARGE SCALE GENOMIC DNA]</scope>
    <source>
        <strain evidence="2">21-0</strain>
    </source>
</reference>
<feature type="transmembrane region" description="Helical" evidence="1">
    <location>
        <begin position="47"/>
        <end position="66"/>
    </location>
</feature>
<dbReference type="OrthoDB" id="2495394at2759"/>
<keyword evidence="3" id="KW-1185">Reference proteome</keyword>
<name>A0A5B0QEB5_PUCGR</name>